<sequence length="163" mass="18636">MKKISVLFLLSPLLLITGCSTTPEQCDPTNTNIGIMDKISCNYSGNYQARIDKKEQILENEKRANAQFREIYATIERQKNSTSSSVKQKQAQLQKLKKELTQLTNEVKQKAKNRDDLQAQVNDIEQQLKKVNNSNSSELEKQVELDKLNKKLQQLQKALNLGK</sequence>
<feature type="signal peptide" evidence="2">
    <location>
        <begin position="1"/>
        <end position="21"/>
    </location>
</feature>
<dbReference type="OrthoDB" id="8641858at2"/>
<dbReference type="RefSeq" id="WP_110447011.1">
    <property type="nucleotide sequence ID" value="NZ_CP132381.1"/>
</dbReference>
<dbReference type="PROSITE" id="PS51257">
    <property type="entry name" value="PROKAR_LIPOPROTEIN"/>
    <property type="match status" value="1"/>
</dbReference>
<protein>
    <recommendedName>
        <fullName evidence="5">Lipoprotein</fullName>
    </recommendedName>
</protein>
<gene>
    <name evidence="3" type="ORF">DKK78_01185</name>
</gene>
<feature type="chain" id="PRO_5015852558" description="Lipoprotein" evidence="2">
    <location>
        <begin position="22"/>
        <end position="163"/>
    </location>
</feature>
<evidence type="ECO:0000256" key="1">
    <source>
        <dbReference type="SAM" id="Coils"/>
    </source>
</evidence>
<reference evidence="3 4" key="1">
    <citation type="submission" date="2018-05" db="EMBL/GenBank/DDBJ databases">
        <title>Reference genomes for bee gut microbiota database.</title>
        <authorList>
            <person name="Ellegaard K.M."/>
        </authorList>
    </citation>
    <scope>NUCLEOTIDE SEQUENCE [LARGE SCALE GENOMIC DNA]</scope>
    <source>
        <strain evidence="3 4">ESL0172</strain>
    </source>
</reference>
<evidence type="ECO:0000256" key="2">
    <source>
        <dbReference type="SAM" id="SignalP"/>
    </source>
</evidence>
<comment type="caution">
    <text evidence="3">The sequence shown here is derived from an EMBL/GenBank/DDBJ whole genome shotgun (WGS) entry which is preliminary data.</text>
</comment>
<feature type="coiled-coil region" evidence="1">
    <location>
        <begin position="51"/>
        <end position="158"/>
    </location>
</feature>
<evidence type="ECO:0000313" key="3">
    <source>
        <dbReference type="EMBL" id="PXY92719.1"/>
    </source>
</evidence>
<evidence type="ECO:0008006" key="5">
    <source>
        <dbReference type="Google" id="ProtNLM"/>
    </source>
</evidence>
<dbReference type="EMBL" id="QGLO01000003">
    <property type="protein sequence ID" value="PXY92719.1"/>
    <property type="molecule type" value="Genomic_DNA"/>
</dbReference>
<name>A0A2V4DQ13_9GAMM</name>
<organism evidence="3 4">
    <name type="scientific">Gilliamella apis</name>
    <dbReference type="NCBI Taxonomy" id="1970738"/>
    <lineage>
        <taxon>Bacteria</taxon>
        <taxon>Pseudomonadati</taxon>
        <taxon>Pseudomonadota</taxon>
        <taxon>Gammaproteobacteria</taxon>
        <taxon>Orbales</taxon>
        <taxon>Orbaceae</taxon>
        <taxon>Gilliamella</taxon>
    </lineage>
</organism>
<evidence type="ECO:0000313" key="4">
    <source>
        <dbReference type="Proteomes" id="UP000247673"/>
    </source>
</evidence>
<accession>A0A2V4DQ13</accession>
<keyword evidence="1" id="KW-0175">Coiled coil</keyword>
<dbReference type="Proteomes" id="UP000247673">
    <property type="component" value="Unassembled WGS sequence"/>
</dbReference>
<proteinExistence type="predicted"/>
<keyword evidence="2" id="KW-0732">Signal</keyword>
<keyword evidence="4" id="KW-1185">Reference proteome</keyword>
<dbReference type="AlphaFoldDB" id="A0A2V4DQ13"/>